<proteinExistence type="predicted"/>
<dbReference type="PANTHER" id="PTHR17901:SF14">
    <property type="entry name" value="MAGNESIUM-DEPENDENT PHOSPHATASE 1"/>
    <property type="match status" value="1"/>
</dbReference>
<evidence type="ECO:0000313" key="1">
    <source>
        <dbReference type="EMBL" id="KAG2438328.1"/>
    </source>
</evidence>
<dbReference type="SFLD" id="SFLDS00003">
    <property type="entry name" value="Haloacid_Dehalogenase"/>
    <property type="match status" value="1"/>
</dbReference>
<dbReference type="OrthoDB" id="2865258at2759"/>
<comment type="caution">
    <text evidence="1">The sequence shown here is derived from an EMBL/GenBank/DDBJ whole genome shotgun (WGS) entry which is preliminary data.</text>
</comment>
<gene>
    <name evidence="1" type="ORF">HYH02_011025</name>
</gene>
<dbReference type="InterPro" id="IPR036412">
    <property type="entry name" value="HAD-like_sf"/>
</dbReference>
<name>A0A835W5Q8_9CHLO</name>
<keyword evidence="2" id="KW-1185">Reference proteome</keyword>
<protein>
    <recommendedName>
        <fullName evidence="3">Magnesium-dependent phosphatase-1</fullName>
    </recommendedName>
</protein>
<dbReference type="GO" id="GO:0003993">
    <property type="term" value="F:acid phosphatase activity"/>
    <property type="evidence" value="ECO:0007669"/>
    <property type="project" value="TreeGrafter"/>
</dbReference>
<dbReference type="Gene3D" id="3.40.50.1000">
    <property type="entry name" value="HAD superfamily/HAD-like"/>
    <property type="match status" value="1"/>
</dbReference>
<dbReference type="EMBL" id="JAEHOD010000044">
    <property type="protein sequence ID" value="KAG2438328.1"/>
    <property type="molecule type" value="Genomic_DNA"/>
</dbReference>
<accession>A0A835W5Q8</accession>
<evidence type="ECO:0008006" key="3">
    <source>
        <dbReference type="Google" id="ProtNLM"/>
    </source>
</evidence>
<dbReference type="InterPro" id="IPR010036">
    <property type="entry name" value="MDP_1_eu_arc"/>
</dbReference>
<sequence length="196" mass="21963">MTRLPKLIAFDLDGTLWWPEMYMLDGGAPFRRDKSGAVFDKRNERIELMGASEAVLRELATDPKWRDTEIAYVSRTEYPEWAIPCLKTFLVNNGGGAEGGDSNGSGSGNGSKDGRNLLDISSYQEIYPGSKITHFKKIHKDSGVAYEDMLFFDNEKWNCTECSRLGIVCVYTPRGLTKEAWERGLADFATAQASRQ</sequence>
<dbReference type="SFLD" id="SFLDG01131">
    <property type="entry name" value="C1.5.2:_MDP_Like"/>
    <property type="match status" value="1"/>
</dbReference>
<dbReference type="SFLD" id="SFLDG01129">
    <property type="entry name" value="C1.5:_HAD__Beta-PGM__Phosphata"/>
    <property type="match status" value="1"/>
</dbReference>
<dbReference type="PANTHER" id="PTHR17901">
    <property type="entry name" value="MAGNESIUM-DEPENDENT PHOSPHATASE 1 MDP1"/>
    <property type="match status" value="1"/>
</dbReference>
<dbReference type="Pfam" id="PF12689">
    <property type="entry name" value="Acid_PPase"/>
    <property type="match status" value="1"/>
</dbReference>
<evidence type="ECO:0000313" key="2">
    <source>
        <dbReference type="Proteomes" id="UP000613740"/>
    </source>
</evidence>
<dbReference type="InterPro" id="IPR023214">
    <property type="entry name" value="HAD_sf"/>
</dbReference>
<dbReference type="AlphaFoldDB" id="A0A835W5Q8"/>
<dbReference type="Proteomes" id="UP000613740">
    <property type="component" value="Unassembled WGS sequence"/>
</dbReference>
<organism evidence="1 2">
    <name type="scientific">Chlamydomonas schloesseri</name>
    <dbReference type="NCBI Taxonomy" id="2026947"/>
    <lineage>
        <taxon>Eukaryota</taxon>
        <taxon>Viridiplantae</taxon>
        <taxon>Chlorophyta</taxon>
        <taxon>core chlorophytes</taxon>
        <taxon>Chlorophyceae</taxon>
        <taxon>CS clade</taxon>
        <taxon>Chlamydomonadales</taxon>
        <taxon>Chlamydomonadaceae</taxon>
        <taxon>Chlamydomonas</taxon>
    </lineage>
</organism>
<reference evidence="1" key="1">
    <citation type="journal article" date="2020" name="bioRxiv">
        <title>Comparative genomics of Chlamydomonas.</title>
        <authorList>
            <person name="Craig R.J."/>
            <person name="Hasan A.R."/>
            <person name="Ness R.W."/>
            <person name="Keightley P.D."/>
        </authorList>
    </citation>
    <scope>NUCLEOTIDE SEQUENCE</scope>
    <source>
        <strain evidence="1">CCAP 11/173</strain>
    </source>
</reference>
<dbReference type="SUPFAM" id="SSF56784">
    <property type="entry name" value="HAD-like"/>
    <property type="match status" value="1"/>
</dbReference>